<evidence type="ECO:0000256" key="2">
    <source>
        <dbReference type="ARBA" id="ARBA00022676"/>
    </source>
</evidence>
<dbReference type="OrthoDB" id="9759709at2"/>
<sequence length="426" mass="46799">MTGDTLWQEIRDQLPALTRVDILVGLPTFNNAATVRSVAQAVTAGLRQAFPGSATVLINADAGSQDGTPELLKQAIGEQIPTAFFRRQSGGASVGMGALPRLSESGVPGREEAFRTFFTATRQAGASACAVVDPAVRSVTSDWLPWLLGPVMEGRADYVAPVFLRPRYEGSLTNSLIYPLNRALYGAVVRYHTGGGYGFSGALAGLYLERDLWEGKAAEYGIESWLTTVAVAEGRPICQAGLGEKIVEPGRIGEDLSSVLTQAVGSLFHFMERYQDVWEQRSGSLPVPQVGLPYRPGQDRAPVNVERMIRGFRQGLRDLLPLWEIILSPETLSGILPLGLTEAEDFRFPAALWAQTVYDFALAYHEKVLHQDHVLKSLTPLYLGWMASLVLRTRDGKPEDVEDAIEELCDTFARTKPYLVERWRFS</sequence>
<proteinExistence type="inferred from homology"/>
<protein>
    <submittedName>
        <fullName evidence="4">Glycosyl transferase, family 2</fullName>
    </submittedName>
</protein>
<dbReference type="PANTHER" id="PTHR48090">
    <property type="entry name" value="UNDECAPRENYL-PHOSPHATE 4-DEOXY-4-FORMAMIDO-L-ARABINOSE TRANSFERASE-RELATED"/>
    <property type="match status" value="1"/>
</dbReference>
<dbReference type="GO" id="GO:0016757">
    <property type="term" value="F:glycosyltransferase activity"/>
    <property type="evidence" value="ECO:0007669"/>
    <property type="project" value="UniProtKB-KW"/>
</dbReference>
<keyword evidence="5" id="KW-1185">Reference proteome</keyword>
<dbReference type="PATRIC" id="fig|42253.5.peg.3816"/>
<dbReference type="InterPro" id="IPR050256">
    <property type="entry name" value="Glycosyltransferase_2"/>
</dbReference>
<dbReference type="STRING" id="42253.NITMOv2_3872"/>
<dbReference type="EMBL" id="CP011801">
    <property type="protein sequence ID" value="ALA60259.1"/>
    <property type="molecule type" value="Genomic_DNA"/>
</dbReference>
<organism evidence="4 5">
    <name type="scientific">Nitrospira moscoviensis</name>
    <dbReference type="NCBI Taxonomy" id="42253"/>
    <lineage>
        <taxon>Bacteria</taxon>
        <taxon>Pseudomonadati</taxon>
        <taxon>Nitrospirota</taxon>
        <taxon>Nitrospiria</taxon>
        <taxon>Nitrospirales</taxon>
        <taxon>Nitrospiraceae</taxon>
        <taxon>Nitrospira</taxon>
    </lineage>
</organism>
<name>A0A0K2GHC9_NITMO</name>
<evidence type="ECO:0000256" key="1">
    <source>
        <dbReference type="ARBA" id="ARBA00006739"/>
    </source>
</evidence>
<evidence type="ECO:0000313" key="4">
    <source>
        <dbReference type="EMBL" id="ALA60259.1"/>
    </source>
</evidence>
<evidence type="ECO:0000313" key="5">
    <source>
        <dbReference type="Proteomes" id="UP000069205"/>
    </source>
</evidence>
<dbReference type="KEGG" id="nmv:NITMOv2_3872"/>
<dbReference type="Gene3D" id="3.90.550.10">
    <property type="entry name" value="Spore Coat Polysaccharide Biosynthesis Protein SpsA, Chain A"/>
    <property type="match status" value="1"/>
</dbReference>
<accession>A0A0K2GHC9</accession>
<dbReference type="Proteomes" id="UP000069205">
    <property type="component" value="Chromosome"/>
</dbReference>
<gene>
    <name evidence="4" type="ORF">NITMOv2_3872</name>
</gene>
<dbReference type="PANTHER" id="PTHR48090:SF10">
    <property type="entry name" value="GLUCOSYL-3-PHOSPHOGLYCERATE SYNTHASE"/>
    <property type="match status" value="1"/>
</dbReference>
<dbReference type="AlphaFoldDB" id="A0A0K2GHC9"/>
<evidence type="ECO:0000256" key="3">
    <source>
        <dbReference type="ARBA" id="ARBA00022679"/>
    </source>
</evidence>
<comment type="similarity">
    <text evidence="1">Belongs to the glycosyltransferase 2 family.</text>
</comment>
<reference evidence="4 5" key="1">
    <citation type="journal article" date="2015" name="Proc. Natl. Acad. Sci. U.S.A.">
        <title>Expanded metabolic versatility of ubiquitous nitrite-oxidizing bacteria from the genus Nitrospira.</title>
        <authorList>
            <person name="Koch H."/>
            <person name="Lucker S."/>
            <person name="Albertsen M."/>
            <person name="Kitzinger K."/>
            <person name="Herbold C."/>
            <person name="Spieck E."/>
            <person name="Nielsen P.H."/>
            <person name="Wagner M."/>
            <person name="Daims H."/>
        </authorList>
    </citation>
    <scope>NUCLEOTIDE SEQUENCE [LARGE SCALE GENOMIC DNA]</scope>
    <source>
        <strain evidence="4 5">NSP M-1</strain>
    </source>
</reference>
<dbReference type="SUPFAM" id="SSF53448">
    <property type="entry name" value="Nucleotide-diphospho-sugar transferases"/>
    <property type="match status" value="1"/>
</dbReference>
<dbReference type="InterPro" id="IPR029044">
    <property type="entry name" value="Nucleotide-diphossugar_trans"/>
</dbReference>
<keyword evidence="2" id="KW-0328">Glycosyltransferase</keyword>
<dbReference type="RefSeq" id="WP_053381141.1">
    <property type="nucleotide sequence ID" value="NZ_CP011801.1"/>
</dbReference>
<keyword evidence="3 4" id="KW-0808">Transferase</keyword>